<evidence type="ECO:0000256" key="2">
    <source>
        <dbReference type="ARBA" id="ARBA00022438"/>
    </source>
</evidence>
<comment type="subunit">
    <text evidence="6">Monomer.</text>
</comment>
<feature type="binding site" evidence="6">
    <location>
        <position position="168"/>
    </location>
    <ligand>
        <name>a divalent metal cation</name>
        <dbReference type="ChEBI" id="CHEBI:60240"/>
        <label>2</label>
        <note>catalytic</note>
    </ligand>
</feature>
<evidence type="ECO:0000313" key="10">
    <source>
        <dbReference type="Proteomes" id="UP000198778"/>
    </source>
</evidence>
<dbReference type="EC" id="3.4.11.18" evidence="6 7"/>
<evidence type="ECO:0000259" key="8">
    <source>
        <dbReference type="Pfam" id="PF00557"/>
    </source>
</evidence>
<gene>
    <name evidence="6" type="primary">map</name>
    <name evidence="9" type="ORF">SAMN04488053_11077</name>
</gene>
<comment type="similarity">
    <text evidence="6">Belongs to the peptidase M24A family. Methionine aminopeptidase type 1 subfamily.</text>
</comment>
<feature type="domain" description="Peptidase M24" evidence="8">
    <location>
        <begin position="11"/>
        <end position="238"/>
    </location>
</feature>
<dbReference type="PROSITE" id="PS00680">
    <property type="entry name" value="MAP_1"/>
    <property type="match status" value="1"/>
</dbReference>
<dbReference type="Pfam" id="PF00557">
    <property type="entry name" value="Peptidase_M24"/>
    <property type="match status" value="1"/>
</dbReference>
<feature type="binding site" evidence="6">
    <location>
        <position position="105"/>
    </location>
    <ligand>
        <name>a divalent metal cation</name>
        <dbReference type="ChEBI" id="CHEBI:60240"/>
        <label>1</label>
    </ligand>
</feature>
<comment type="catalytic activity">
    <reaction evidence="6 7">
        <text>Release of N-terminal amino acids, preferentially methionine, from peptides and arylamides.</text>
        <dbReference type="EC" id="3.4.11.18"/>
    </reaction>
</comment>
<comment type="function">
    <text evidence="1 6">Removes the N-terminal methionine from nascent proteins. The N-terminal methionine is often cleaved when the second residue in the primary sequence is small and uncharged (Met-Ala-, Cys, Gly, Pro, Ser, Thr, or Val). Requires deformylation of the N(alpha)-formylated initiator methionine before it can be hydrolyzed.</text>
</comment>
<dbReference type="GO" id="GO:0004239">
    <property type="term" value="F:initiator methionyl aminopeptidase activity"/>
    <property type="evidence" value="ECO:0007669"/>
    <property type="project" value="UniProtKB-UniRule"/>
</dbReference>
<evidence type="ECO:0000256" key="5">
    <source>
        <dbReference type="ARBA" id="ARBA00022801"/>
    </source>
</evidence>
<protein>
    <recommendedName>
        <fullName evidence="6 7">Methionine aminopeptidase</fullName>
        <shortName evidence="6">MAP</shortName>
        <shortName evidence="6">MetAP</shortName>
        <ecNumber evidence="6 7">3.4.11.18</ecNumber>
    </recommendedName>
    <alternativeName>
        <fullName evidence="6">Peptidase M</fullName>
    </alternativeName>
</protein>
<dbReference type="SUPFAM" id="SSF55920">
    <property type="entry name" value="Creatinase/aminopeptidase"/>
    <property type="match status" value="1"/>
</dbReference>
<dbReference type="GO" id="GO:0006508">
    <property type="term" value="P:proteolysis"/>
    <property type="evidence" value="ECO:0007669"/>
    <property type="project" value="UniProtKB-KW"/>
</dbReference>
<dbReference type="HAMAP" id="MF_01974">
    <property type="entry name" value="MetAP_1"/>
    <property type="match status" value="1"/>
</dbReference>
<dbReference type="Gene3D" id="3.90.230.10">
    <property type="entry name" value="Creatinase/methionine aminopeptidase superfamily"/>
    <property type="match status" value="1"/>
</dbReference>
<comment type="cofactor">
    <cofactor evidence="6">
        <name>Co(2+)</name>
        <dbReference type="ChEBI" id="CHEBI:48828"/>
    </cofactor>
    <cofactor evidence="6">
        <name>Zn(2+)</name>
        <dbReference type="ChEBI" id="CHEBI:29105"/>
    </cofactor>
    <cofactor evidence="6">
        <name>Mn(2+)</name>
        <dbReference type="ChEBI" id="CHEBI:29035"/>
    </cofactor>
    <cofactor evidence="6">
        <name>Fe(2+)</name>
        <dbReference type="ChEBI" id="CHEBI:29033"/>
    </cofactor>
    <text evidence="6">Binds 2 divalent metal cations per subunit. Has a high-affinity and a low affinity metal-binding site. The true nature of the physiological cofactor is under debate. The enzyme is active with cobalt, zinc, manganese or divalent iron ions. Most likely, methionine aminopeptidases function as mononuclear Fe(2+)-metalloproteases under physiological conditions, and the catalytically relevant metal-binding site has been assigned to the histidine-containing high-affinity site.</text>
</comment>
<dbReference type="RefSeq" id="WP_090843567.1">
    <property type="nucleotide sequence ID" value="NZ_FNIL01000010.1"/>
</dbReference>
<feature type="binding site" evidence="6">
    <location>
        <position position="201"/>
    </location>
    <ligand>
        <name>a divalent metal cation</name>
        <dbReference type="ChEBI" id="CHEBI:60240"/>
        <label>2</label>
        <note>catalytic</note>
    </ligand>
</feature>
<evidence type="ECO:0000256" key="4">
    <source>
        <dbReference type="ARBA" id="ARBA00022723"/>
    </source>
</evidence>
<feature type="binding site" evidence="6">
    <location>
        <position position="232"/>
    </location>
    <ligand>
        <name>a divalent metal cation</name>
        <dbReference type="ChEBI" id="CHEBI:60240"/>
        <label>1</label>
    </ligand>
</feature>
<dbReference type="Proteomes" id="UP000198778">
    <property type="component" value="Unassembled WGS sequence"/>
</dbReference>
<accession>A0A1H0IBP8</accession>
<sequence>MIQRKSQREIELMKEAGILVASIHKKIATMIQPGITTKEIDAFVEKTLKKRGAKAAQKGYQGYQFATCASINDEICHGFPRKDKLEAGDIVTMDFVVDLNGGLADSAWTYVVGEPSEEAAQLNQITKEALYKGIEQARHGNRIGDIGAAIQAHVEPYGYGIVRDFAGHGIGPTIHEEPNIPHYGQAGKGTRLKEGMVITIEPMINTGGWQSKMDKNGWTARTRDGSLSSQYEHTLVIQKGEPIITTEQDRDDLIEL</sequence>
<evidence type="ECO:0000256" key="1">
    <source>
        <dbReference type="ARBA" id="ARBA00002521"/>
    </source>
</evidence>
<keyword evidence="10" id="KW-1185">Reference proteome</keyword>
<feature type="binding site" evidence="6">
    <location>
        <position position="232"/>
    </location>
    <ligand>
        <name>a divalent metal cation</name>
        <dbReference type="ChEBI" id="CHEBI:60240"/>
        <label>2</label>
        <note>catalytic</note>
    </ligand>
</feature>
<keyword evidence="3 6" id="KW-0645">Protease</keyword>
<dbReference type="InterPro" id="IPR000994">
    <property type="entry name" value="Pept_M24"/>
</dbReference>
<keyword evidence="2 6" id="KW-0031">Aminopeptidase</keyword>
<dbReference type="EMBL" id="FNIL01000010">
    <property type="protein sequence ID" value="SDO28690.1"/>
    <property type="molecule type" value="Genomic_DNA"/>
</dbReference>
<evidence type="ECO:0000256" key="6">
    <source>
        <dbReference type="HAMAP-Rule" id="MF_01974"/>
    </source>
</evidence>
<feature type="binding site" evidence="6">
    <location>
        <position position="94"/>
    </location>
    <ligand>
        <name>a divalent metal cation</name>
        <dbReference type="ChEBI" id="CHEBI:60240"/>
        <label>1</label>
    </ligand>
</feature>
<keyword evidence="4 6" id="KW-0479">Metal-binding</keyword>
<dbReference type="GO" id="GO:0046872">
    <property type="term" value="F:metal ion binding"/>
    <property type="evidence" value="ECO:0007669"/>
    <property type="project" value="UniProtKB-UniRule"/>
</dbReference>
<dbReference type="InterPro" id="IPR036005">
    <property type="entry name" value="Creatinase/aminopeptidase-like"/>
</dbReference>
<dbReference type="GO" id="GO:0070006">
    <property type="term" value="F:metalloaminopeptidase activity"/>
    <property type="evidence" value="ECO:0007669"/>
    <property type="project" value="UniProtKB-UniRule"/>
</dbReference>
<dbReference type="PANTHER" id="PTHR43330:SF17">
    <property type="entry name" value="METHIONINE AMINOPEPTIDASE"/>
    <property type="match status" value="1"/>
</dbReference>
<reference evidence="10" key="1">
    <citation type="submission" date="2016-10" db="EMBL/GenBank/DDBJ databases">
        <authorList>
            <person name="Varghese N."/>
            <person name="Submissions S."/>
        </authorList>
    </citation>
    <scope>NUCLEOTIDE SEQUENCE [LARGE SCALE GENOMIC DNA]</scope>
    <source>
        <strain evidence="10">CGMCC 1.10369</strain>
    </source>
</reference>
<evidence type="ECO:0000313" key="9">
    <source>
        <dbReference type="EMBL" id="SDO28690.1"/>
    </source>
</evidence>
<feature type="binding site" evidence="6">
    <location>
        <position position="105"/>
    </location>
    <ligand>
        <name>a divalent metal cation</name>
        <dbReference type="ChEBI" id="CHEBI:60240"/>
        <label>2</label>
        <note>catalytic</note>
    </ligand>
</feature>
<keyword evidence="5 6" id="KW-0378">Hydrolase</keyword>
<feature type="binding site" evidence="6">
    <location>
        <position position="175"/>
    </location>
    <ligand>
        <name>substrate</name>
    </ligand>
</feature>
<evidence type="ECO:0000256" key="7">
    <source>
        <dbReference type="RuleBase" id="RU003653"/>
    </source>
</evidence>
<dbReference type="AlphaFoldDB" id="A0A1H0IBP8"/>
<dbReference type="GO" id="GO:0005829">
    <property type="term" value="C:cytosol"/>
    <property type="evidence" value="ECO:0007669"/>
    <property type="project" value="TreeGrafter"/>
</dbReference>
<dbReference type="STRING" id="745820.SAMN04488053_11077"/>
<dbReference type="CDD" id="cd01086">
    <property type="entry name" value="MetAP1"/>
    <property type="match status" value="1"/>
</dbReference>
<organism evidence="9 10">
    <name type="scientific">Alkalicoccus daliensis</name>
    <dbReference type="NCBI Taxonomy" id="745820"/>
    <lineage>
        <taxon>Bacteria</taxon>
        <taxon>Bacillati</taxon>
        <taxon>Bacillota</taxon>
        <taxon>Bacilli</taxon>
        <taxon>Bacillales</taxon>
        <taxon>Bacillaceae</taxon>
        <taxon>Alkalicoccus</taxon>
    </lineage>
</organism>
<name>A0A1H0IBP8_9BACI</name>
<dbReference type="PANTHER" id="PTHR43330">
    <property type="entry name" value="METHIONINE AMINOPEPTIDASE"/>
    <property type="match status" value="1"/>
</dbReference>
<proteinExistence type="inferred from homology"/>
<evidence type="ECO:0000256" key="3">
    <source>
        <dbReference type="ARBA" id="ARBA00022670"/>
    </source>
</evidence>
<feature type="binding site" evidence="6">
    <location>
        <position position="77"/>
    </location>
    <ligand>
        <name>substrate</name>
    </ligand>
</feature>
<dbReference type="NCBIfam" id="TIGR00500">
    <property type="entry name" value="met_pdase_I"/>
    <property type="match status" value="1"/>
</dbReference>
<dbReference type="InterPro" id="IPR002467">
    <property type="entry name" value="Pept_M24A_MAP1"/>
</dbReference>
<dbReference type="OrthoDB" id="9802055at2"/>
<dbReference type="PRINTS" id="PR00599">
    <property type="entry name" value="MAPEPTIDASE"/>
</dbReference>
<dbReference type="InterPro" id="IPR001714">
    <property type="entry name" value="Pept_M24_MAP"/>
</dbReference>